<accession>A0AA86QHA8</accession>
<feature type="domain" description="Myb-like" evidence="1">
    <location>
        <begin position="3"/>
        <end position="55"/>
    </location>
</feature>
<proteinExistence type="predicted"/>
<dbReference type="SMART" id="SM00717">
    <property type="entry name" value="SANT"/>
    <property type="match status" value="1"/>
</dbReference>
<organism evidence="2">
    <name type="scientific">Hexamita inflata</name>
    <dbReference type="NCBI Taxonomy" id="28002"/>
    <lineage>
        <taxon>Eukaryota</taxon>
        <taxon>Metamonada</taxon>
        <taxon>Diplomonadida</taxon>
        <taxon>Hexamitidae</taxon>
        <taxon>Hexamitinae</taxon>
        <taxon>Hexamita</taxon>
    </lineage>
</organism>
<sequence>MVIQIKWTQEDMILLEQVIKQNTYDGRINWKKVVEAFPGRTVNQIKAQYKIKGNYQSSKVNMVWYYDANLLLAAHIDTYGTRWQFLSEQIYNKKVTQEALRKQYSMIQKVDLGMTSYIAKILQTQNVTLNMKSFTVYTLLLSLNFRICQTNTKLAQLSDPHGIFEEVKLHPIFDQIPTLRDQIINETADQLVFQTFYKKLEDQLQIHNVIAIISDEIEKASPKFVAQLCEQLDQNHRQQHKFLL</sequence>
<name>A0AA86QHA8_9EUKA</name>
<keyword evidence="2" id="KW-0238">DNA-binding</keyword>
<protein>
    <submittedName>
        <fullName evidence="2">Myb-like DNA-binding domain-containing protein</fullName>
    </submittedName>
    <submittedName>
        <fullName evidence="3">Myb-like_DNA-binding domain-containing protein</fullName>
    </submittedName>
</protein>
<dbReference type="Pfam" id="PF00249">
    <property type="entry name" value="Myb_DNA-binding"/>
    <property type="match status" value="1"/>
</dbReference>
<evidence type="ECO:0000313" key="3">
    <source>
        <dbReference type="EMBL" id="CAL6027843.1"/>
    </source>
</evidence>
<dbReference type="SUPFAM" id="SSF46689">
    <property type="entry name" value="Homeodomain-like"/>
    <property type="match status" value="1"/>
</dbReference>
<dbReference type="EMBL" id="CAXDID020000106">
    <property type="protein sequence ID" value="CAL6027843.1"/>
    <property type="molecule type" value="Genomic_DNA"/>
</dbReference>
<dbReference type="Proteomes" id="UP001642409">
    <property type="component" value="Unassembled WGS sequence"/>
</dbReference>
<evidence type="ECO:0000313" key="2">
    <source>
        <dbReference type="EMBL" id="CAI9959369.1"/>
    </source>
</evidence>
<dbReference type="InterPro" id="IPR009057">
    <property type="entry name" value="Homeodomain-like_sf"/>
</dbReference>
<comment type="caution">
    <text evidence="2">The sequence shown here is derived from an EMBL/GenBank/DDBJ whole genome shotgun (WGS) entry which is preliminary data.</text>
</comment>
<keyword evidence="4" id="KW-1185">Reference proteome</keyword>
<evidence type="ECO:0000259" key="1">
    <source>
        <dbReference type="SMART" id="SM00717"/>
    </source>
</evidence>
<dbReference type="InterPro" id="IPR001005">
    <property type="entry name" value="SANT/Myb"/>
</dbReference>
<dbReference type="EMBL" id="CATOUU010000918">
    <property type="protein sequence ID" value="CAI9959369.1"/>
    <property type="molecule type" value="Genomic_DNA"/>
</dbReference>
<reference evidence="2" key="1">
    <citation type="submission" date="2023-06" db="EMBL/GenBank/DDBJ databases">
        <authorList>
            <person name="Kurt Z."/>
        </authorList>
    </citation>
    <scope>NUCLEOTIDE SEQUENCE</scope>
</reference>
<gene>
    <name evidence="3" type="ORF">HINF_LOCUS31516</name>
    <name evidence="2" type="ORF">HINF_LOCUS47014</name>
</gene>
<reference evidence="3 4" key="2">
    <citation type="submission" date="2024-07" db="EMBL/GenBank/DDBJ databases">
        <authorList>
            <person name="Akdeniz Z."/>
        </authorList>
    </citation>
    <scope>NUCLEOTIDE SEQUENCE [LARGE SCALE GENOMIC DNA]</scope>
</reference>
<dbReference type="CDD" id="cd00167">
    <property type="entry name" value="SANT"/>
    <property type="match status" value="1"/>
</dbReference>
<evidence type="ECO:0000313" key="4">
    <source>
        <dbReference type="Proteomes" id="UP001642409"/>
    </source>
</evidence>
<dbReference type="AlphaFoldDB" id="A0AA86QHA8"/>
<dbReference type="GO" id="GO:0003677">
    <property type="term" value="F:DNA binding"/>
    <property type="evidence" value="ECO:0007669"/>
    <property type="project" value="UniProtKB-KW"/>
</dbReference>
<dbReference type="Gene3D" id="1.10.10.60">
    <property type="entry name" value="Homeodomain-like"/>
    <property type="match status" value="1"/>
</dbReference>